<accession>Q6MY79</accession>
<protein>
    <submittedName>
        <fullName evidence="1">Uncharacterized protein</fullName>
    </submittedName>
</protein>
<organism evidence="1">
    <name type="scientific">Aspergillus fumigatus</name>
    <name type="common">Neosartorya fumigata</name>
    <dbReference type="NCBI Taxonomy" id="746128"/>
    <lineage>
        <taxon>Eukaryota</taxon>
        <taxon>Fungi</taxon>
        <taxon>Dikarya</taxon>
        <taxon>Ascomycota</taxon>
        <taxon>Pezizomycotina</taxon>
        <taxon>Eurotiomycetes</taxon>
        <taxon>Eurotiomycetidae</taxon>
        <taxon>Eurotiales</taxon>
        <taxon>Aspergillaceae</taxon>
        <taxon>Aspergillus</taxon>
        <taxon>Aspergillus subgen. Fumigati</taxon>
    </lineage>
</organism>
<reference evidence="1" key="1">
    <citation type="journal article" date="2004" name="Fungal Genet. Biol.">
        <title>Insight into the genome of Aspergillus fumigatus: analysis of a 922 kb region encompassing the nitrate assimilation gene cluster.</title>
        <authorList>
            <person name="Pain A."/>
            <person name="Woodward J."/>
            <person name="Quail M.A."/>
            <person name="Anderson M.J."/>
            <person name="Clark R."/>
            <person name="Collins M."/>
            <person name="Fosker N."/>
            <person name="Fraser A."/>
            <person name="Harris D."/>
            <person name="Larke N."/>
            <person name="Murphy L."/>
            <person name="Humphray S."/>
            <person name="O'Neil S."/>
            <person name="Pertea M."/>
            <person name="Price C."/>
            <person name="Rabbinowitsch E."/>
            <person name="Rajandream M-A."/>
            <person name="Salzberg S."/>
            <person name="Saunders D."/>
            <person name="Seegar K."/>
            <person name="Sharp S."/>
            <person name="Warren T."/>
            <person name="Denning D.W."/>
            <person name="Barrell B."/>
            <person name="Hall N."/>
        </authorList>
    </citation>
    <scope>NUCLEOTIDE SEQUENCE</scope>
</reference>
<dbReference type="EMBL" id="BX649607">
    <property type="protein sequence ID" value="CAF32124.1"/>
    <property type="molecule type" value="Genomic_DNA"/>
</dbReference>
<name>Q6MY79_ASPFM</name>
<proteinExistence type="predicted"/>
<gene>
    <name evidence="1" type="ORF">AfA33H4.070c</name>
</gene>
<dbReference type="AlphaFoldDB" id="Q6MY79"/>
<sequence length="141" mass="15912">MPFCAIQSFAKDLLCAFHIFMSRLRRVGLEPSEVIFLSPGSSLEDQGLRFSFVHLYVLWAAWRMGERETSILVGNCFVTKLSAFLCDLYVCMRVRRFLLDNHFKAARAPRDTIRIIAADTGQAENAAESTPDVRSQSVPPP</sequence>
<evidence type="ECO:0000313" key="1">
    <source>
        <dbReference type="EMBL" id="CAF32124.1"/>
    </source>
</evidence>